<dbReference type="InterPro" id="IPR005829">
    <property type="entry name" value="Sugar_transporter_CS"/>
</dbReference>
<evidence type="ECO:0000256" key="4">
    <source>
        <dbReference type="ARBA" id="ARBA00022692"/>
    </source>
</evidence>
<dbReference type="InterPro" id="IPR020846">
    <property type="entry name" value="MFS_dom"/>
</dbReference>
<evidence type="ECO:0000256" key="6">
    <source>
        <dbReference type="ARBA" id="ARBA00023136"/>
    </source>
</evidence>
<keyword evidence="10" id="KW-1185">Reference proteome</keyword>
<feature type="transmembrane region" description="Helical" evidence="7">
    <location>
        <begin position="61"/>
        <end position="82"/>
    </location>
</feature>
<feature type="transmembrane region" description="Helical" evidence="7">
    <location>
        <begin position="113"/>
        <end position="136"/>
    </location>
</feature>
<protein>
    <submittedName>
        <fullName evidence="9">MFS transporter, putative metabolite:H+ symporter</fullName>
    </submittedName>
</protein>
<evidence type="ECO:0000256" key="2">
    <source>
        <dbReference type="ARBA" id="ARBA00010992"/>
    </source>
</evidence>
<organism evidence="9 10">
    <name type="scientific">Pseudomonas asplenii</name>
    <dbReference type="NCBI Taxonomy" id="53407"/>
    <lineage>
        <taxon>Bacteria</taxon>
        <taxon>Pseudomonadati</taxon>
        <taxon>Pseudomonadota</taxon>
        <taxon>Gammaproteobacteria</taxon>
        <taxon>Pseudomonadales</taxon>
        <taxon>Pseudomonadaceae</taxon>
        <taxon>Pseudomonas</taxon>
    </lineage>
</organism>
<feature type="transmembrane region" description="Helical" evidence="7">
    <location>
        <begin position="148"/>
        <end position="170"/>
    </location>
</feature>
<dbReference type="Pfam" id="PF00083">
    <property type="entry name" value="Sugar_tr"/>
    <property type="match status" value="1"/>
</dbReference>
<proteinExistence type="inferred from homology"/>
<evidence type="ECO:0000313" key="10">
    <source>
        <dbReference type="Proteomes" id="UP000199524"/>
    </source>
</evidence>
<evidence type="ECO:0000256" key="5">
    <source>
        <dbReference type="ARBA" id="ARBA00022989"/>
    </source>
</evidence>
<dbReference type="RefSeq" id="WP_090207358.1">
    <property type="nucleotide sequence ID" value="NZ_LT629777.1"/>
</dbReference>
<dbReference type="InterPro" id="IPR036259">
    <property type="entry name" value="MFS_trans_sf"/>
</dbReference>
<feature type="transmembrane region" description="Helical" evidence="7">
    <location>
        <begin position="258"/>
        <end position="276"/>
    </location>
</feature>
<evidence type="ECO:0000256" key="3">
    <source>
        <dbReference type="ARBA" id="ARBA00022448"/>
    </source>
</evidence>
<keyword evidence="3" id="KW-0813">Transport</keyword>
<dbReference type="InterPro" id="IPR005828">
    <property type="entry name" value="MFS_sugar_transport-like"/>
</dbReference>
<evidence type="ECO:0000259" key="8">
    <source>
        <dbReference type="PROSITE" id="PS50850"/>
    </source>
</evidence>
<comment type="subcellular location">
    <subcellularLocation>
        <location evidence="1">Membrane</location>
        <topology evidence="1">Multi-pass membrane protein</topology>
    </subcellularLocation>
</comment>
<feature type="transmembrane region" description="Helical" evidence="7">
    <location>
        <begin position="382"/>
        <end position="406"/>
    </location>
</feature>
<dbReference type="Gene3D" id="1.20.1250.20">
    <property type="entry name" value="MFS general substrate transporter like domains"/>
    <property type="match status" value="1"/>
</dbReference>
<dbReference type="GeneID" id="300208665"/>
<dbReference type="SUPFAM" id="SSF103473">
    <property type="entry name" value="MFS general substrate transporter"/>
    <property type="match status" value="1"/>
</dbReference>
<reference evidence="10" key="1">
    <citation type="submission" date="2016-10" db="EMBL/GenBank/DDBJ databases">
        <authorList>
            <person name="Varghese N."/>
            <person name="Submissions S."/>
        </authorList>
    </citation>
    <scope>NUCLEOTIDE SEQUENCE [LARGE SCALE GENOMIC DNA]</scope>
    <source>
        <strain evidence="10">ATCC 23835</strain>
    </source>
</reference>
<keyword evidence="4 7" id="KW-0812">Transmembrane</keyword>
<dbReference type="PROSITE" id="PS00216">
    <property type="entry name" value="SUGAR_TRANSPORT_1"/>
    <property type="match status" value="1"/>
</dbReference>
<feature type="transmembrane region" description="Helical" evidence="7">
    <location>
        <begin position="322"/>
        <end position="341"/>
    </location>
</feature>
<gene>
    <name evidence="9" type="ORF">SAMN05216598_3738</name>
</gene>
<comment type="similarity">
    <text evidence="2">Belongs to the major facilitator superfamily. Sugar transporter (TC 2.A.1.1) family.</text>
</comment>
<keyword evidence="5 7" id="KW-1133">Transmembrane helix</keyword>
<feature type="transmembrane region" description="Helical" evidence="7">
    <location>
        <begin position="296"/>
        <end position="315"/>
    </location>
</feature>
<dbReference type="Proteomes" id="UP000199524">
    <property type="component" value="Chromosome I"/>
</dbReference>
<sequence length="445" mass="47544">MKHSELSIASRLDRLPVGRFHYRLIFMIGAGLFLDSFELALAGSVLGALLAEQWSTTQLNAWFISATFMGFIIGAWTSGILGDRIGRRYCYQINLAIFGLASLAAAFSPNMYVLIGLRFLMGIGLGGELVLGFATLSEFVPPAKRGRLVAFLSFIAQSALFVAGACALWVIPNLGWRWMFGIAGVAALIIWGLRKSMPESPRWLASKGRFDEADAIVSSVEKSMNVAPLAPSHPTGPAAAIETAAIGDLFQRGQRSKMVVGISIMITIQICLYGLVSWLPSFFVQQGLGIVKSLQWNTIMSFGGPVGGLIALLLVDRVGRKPILVCAAICAAVLAAVYVSLTDEATLIGVGFLLISSIYTVVVVGQAIYLSELFPTRLRMRGTGTCSAVARLVATMIPFAIPAIFAAGGIRLVIGIVGAVLLAFALIIAFVGKETRKQPLEHISS</sequence>
<dbReference type="GO" id="GO:0022857">
    <property type="term" value="F:transmembrane transporter activity"/>
    <property type="evidence" value="ECO:0007669"/>
    <property type="project" value="InterPro"/>
</dbReference>
<feature type="transmembrane region" description="Helical" evidence="7">
    <location>
        <begin position="20"/>
        <end position="41"/>
    </location>
</feature>
<feature type="transmembrane region" description="Helical" evidence="7">
    <location>
        <begin position="89"/>
        <end position="107"/>
    </location>
</feature>
<accession>A0A1H1X4M5</accession>
<feature type="domain" description="Major facilitator superfamily (MFS) profile" evidence="8">
    <location>
        <begin position="24"/>
        <end position="436"/>
    </location>
</feature>
<evidence type="ECO:0000313" key="9">
    <source>
        <dbReference type="EMBL" id="SDT04287.1"/>
    </source>
</evidence>
<keyword evidence="6 7" id="KW-0472">Membrane</keyword>
<feature type="transmembrane region" description="Helical" evidence="7">
    <location>
        <begin position="176"/>
        <end position="193"/>
    </location>
</feature>
<feature type="transmembrane region" description="Helical" evidence="7">
    <location>
        <begin position="347"/>
        <end position="370"/>
    </location>
</feature>
<dbReference type="AlphaFoldDB" id="A0A1H1X4M5"/>
<dbReference type="EMBL" id="LT629777">
    <property type="protein sequence ID" value="SDT04287.1"/>
    <property type="molecule type" value="Genomic_DNA"/>
</dbReference>
<evidence type="ECO:0000256" key="7">
    <source>
        <dbReference type="SAM" id="Phobius"/>
    </source>
</evidence>
<dbReference type="PANTHER" id="PTHR23511">
    <property type="entry name" value="SYNAPTIC VESICLE GLYCOPROTEIN 2"/>
    <property type="match status" value="1"/>
</dbReference>
<feature type="transmembrane region" description="Helical" evidence="7">
    <location>
        <begin position="412"/>
        <end position="432"/>
    </location>
</feature>
<evidence type="ECO:0000256" key="1">
    <source>
        <dbReference type="ARBA" id="ARBA00004141"/>
    </source>
</evidence>
<dbReference type="PANTHER" id="PTHR23511:SF34">
    <property type="entry name" value="SYNAPTIC VESICLE GLYCOPROTEIN 2"/>
    <property type="match status" value="1"/>
</dbReference>
<name>A0A1H1X4M5_9PSED</name>
<dbReference type="PROSITE" id="PS50850">
    <property type="entry name" value="MFS"/>
    <property type="match status" value="1"/>
</dbReference>
<dbReference type="GO" id="GO:0016020">
    <property type="term" value="C:membrane"/>
    <property type="evidence" value="ECO:0007669"/>
    <property type="project" value="UniProtKB-SubCell"/>
</dbReference>